<evidence type="ECO:0000313" key="2">
    <source>
        <dbReference type="EMBL" id="KAL0091698.1"/>
    </source>
</evidence>
<dbReference type="Proteomes" id="UP001448207">
    <property type="component" value="Unassembled WGS sequence"/>
</dbReference>
<accession>A0ABR3B6J9</accession>
<keyword evidence="1" id="KW-1133">Transmembrane helix</keyword>
<reference evidence="2 3" key="1">
    <citation type="submission" date="2024-04" db="EMBL/GenBank/DDBJ databases">
        <title>Symmetric and asymmetric DNA N6-adenine methylation regulates different biological responses in Mucorales.</title>
        <authorList>
            <consortium name="Lawrence Berkeley National Laboratory"/>
            <person name="Lax C."/>
            <person name="Mondo S.J."/>
            <person name="Osorio-Concepcion M."/>
            <person name="Muszewska A."/>
            <person name="Corrochano-Luque M."/>
            <person name="Gutierrez G."/>
            <person name="Riley R."/>
            <person name="Lipzen A."/>
            <person name="Guo J."/>
            <person name="Hundley H."/>
            <person name="Amirebrahimi M."/>
            <person name="Ng V."/>
            <person name="Lorenzo-Gutierrez D."/>
            <person name="Binder U."/>
            <person name="Yang J."/>
            <person name="Song Y."/>
            <person name="Canovas D."/>
            <person name="Navarro E."/>
            <person name="Freitag M."/>
            <person name="Gabaldon T."/>
            <person name="Grigoriev I.V."/>
            <person name="Corrochano L.M."/>
            <person name="Nicolas F.E."/>
            <person name="Garre V."/>
        </authorList>
    </citation>
    <scope>NUCLEOTIDE SEQUENCE [LARGE SCALE GENOMIC DNA]</scope>
    <source>
        <strain evidence="2 3">L51</strain>
    </source>
</reference>
<comment type="caution">
    <text evidence="2">The sequence shown here is derived from an EMBL/GenBank/DDBJ whole genome shotgun (WGS) entry which is preliminary data.</text>
</comment>
<dbReference type="EMBL" id="JBCLYO010000003">
    <property type="protein sequence ID" value="KAL0091698.1"/>
    <property type="molecule type" value="Genomic_DNA"/>
</dbReference>
<gene>
    <name evidence="2" type="ORF">J3Q64DRAFT_1673769</name>
</gene>
<evidence type="ECO:0000313" key="3">
    <source>
        <dbReference type="Proteomes" id="UP001448207"/>
    </source>
</evidence>
<evidence type="ECO:0000256" key="1">
    <source>
        <dbReference type="SAM" id="Phobius"/>
    </source>
</evidence>
<keyword evidence="1" id="KW-0812">Transmembrane</keyword>
<keyword evidence="3" id="KW-1185">Reference proteome</keyword>
<name>A0ABR3B6J9_PHYBL</name>
<sequence>MVMNNSFERSHLGRGIKICYYAIDLSLNTTLLFFSSSFFFTKYSEQHILFYLFITHTHIYI</sequence>
<keyword evidence="1" id="KW-0472">Membrane</keyword>
<proteinExistence type="predicted"/>
<protein>
    <submittedName>
        <fullName evidence="2">Uncharacterized protein</fullName>
    </submittedName>
</protein>
<organism evidence="2 3">
    <name type="scientific">Phycomyces blakesleeanus</name>
    <dbReference type="NCBI Taxonomy" id="4837"/>
    <lineage>
        <taxon>Eukaryota</taxon>
        <taxon>Fungi</taxon>
        <taxon>Fungi incertae sedis</taxon>
        <taxon>Mucoromycota</taxon>
        <taxon>Mucoromycotina</taxon>
        <taxon>Mucoromycetes</taxon>
        <taxon>Mucorales</taxon>
        <taxon>Phycomycetaceae</taxon>
        <taxon>Phycomyces</taxon>
    </lineage>
</organism>
<feature type="transmembrane region" description="Helical" evidence="1">
    <location>
        <begin position="20"/>
        <end position="40"/>
    </location>
</feature>